<organism evidence="3 4">
    <name type="scientific">Magnaporthiopsis poae (strain ATCC 64411 / 73-15)</name>
    <name type="common">Kentucky bluegrass fungus</name>
    <name type="synonym">Magnaporthe poae</name>
    <dbReference type="NCBI Taxonomy" id="644358"/>
    <lineage>
        <taxon>Eukaryota</taxon>
        <taxon>Fungi</taxon>
        <taxon>Dikarya</taxon>
        <taxon>Ascomycota</taxon>
        <taxon>Pezizomycotina</taxon>
        <taxon>Sordariomycetes</taxon>
        <taxon>Sordariomycetidae</taxon>
        <taxon>Magnaporthales</taxon>
        <taxon>Magnaporthaceae</taxon>
        <taxon>Magnaporthiopsis</taxon>
    </lineage>
</organism>
<evidence type="ECO:0000256" key="1">
    <source>
        <dbReference type="SAM" id="MobiDB-lite"/>
    </source>
</evidence>
<evidence type="ECO:0000313" key="2">
    <source>
        <dbReference type="EMBL" id="KLU83199.1"/>
    </source>
</evidence>
<accession>A0A0C4DQW6</accession>
<dbReference type="Proteomes" id="UP000011715">
    <property type="component" value="Unassembled WGS sequence"/>
</dbReference>
<dbReference type="VEuPathDB" id="FungiDB:MAPG_02264"/>
<name>A0A0C4DQW6_MAGP6</name>
<protein>
    <submittedName>
        <fullName evidence="2 3">Uncharacterized protein</fullName>
    </submittedName>
</protein>
<gene>
    <name evidence="2" type="ORF">MAPG_02264</name>
</gene>
<reference evidence="3" key="5">
    <citation type="submission" date="2015-06" db="UniProtKB">
        <authorList>
            <consortium name="EnsemblFungi"/>
        </authorList>
    </citation>
    <scope>IDENTIFICATION</scope>
    <source>
        <strain evidence="3">ATCC 64411</strain>
    </source>
</reference>
<dbReference type="EMBL" id="ADBL01000573">
    <property type="status" value="NOT_ANNOTATED_CDS"/>
    <property type="molecule type" value="Genomic_DNA"/>
</dbReference>
<dbReference type="AlphaFoldDB" id="A0A0C4DQW6"/>
<reference evidence="3" key="4">
    <citation type="journal article" date="2015" name="G3 (Bethesda)">
        <title>Genome sequences of three phytopathogenic species of the Magnaporthaceae family of fungi.</title>
        <authorList>
            <person name="Okagaki L.H."/>
            <person name="Nunes C.C."/>
            <person name="Sailsbery J."/>
            <person name="Clay B."/>
            <person name="Brown D."/>
            <person name="John T."/>
            <person name="Oh Y."/>
            <person name="Young N."/>
            <person name="Fitzgerald M."/>
            <person name="Haas B.J."/>
            <person name="Zeng Q."/>
            <person name="Young S."/>
            <person name="Adiconis X."/>
            <person name="Fan L."/>
            <person name="Levin J.Z."/>
            <person name="Mitchell T.K."/>
            <person name="Okubara P.A."/>
            <person name="Farman M.L."/>
            <person name="Kohn L.M."/>
            <person name="Birren B."/>
            <person name="Ma L.-J."/>
            <person name="Dean R.A."/>
        </authorList>
    </citation>
    <scope>NUCLEOTIDE SEQUENCE</scope>
    <source>
        <strain evidence="3">ATCC 64411 / 73-15</strain>
    </source>
</reference>
<reference evidence="2" key="2">
    <citation type="submission" date="2010-05" db="EMBL/GenBank/DDBJ databases">
        <title>The Genome Sequence of Magnaporthe poae strain ATCC 64411.</title>
        <authorList>
            <consortium name="The Broad Institute Genome Sequencing Platform"/>
            <consortium name="Broad Institute Genome Sequencing Center for Infectious Disease"/>
            <person name="Ma L.-J."/>
            <person name="Dead R."/>
            <person name="Young S."/>
            <person name="Zeng Q."/>
            <person name="Koehrsen M."/>
            <person name="Alvarado L."/>
            <person name="Berlin A."/>
            <person name="Chapman S.B."/>
            <person name="Chen Z."/>
            <person name="Freedman E."/>
            <person name="Gellesch M."/>
            <person name="Goldberg J."/>
            <person name="Griggs A."/>
            <person name="Gujja S."/>
            <person name="Heilman E.R."/>
            <person name="Heiman D."/>
            <person name="Hepburn T."/>
            <person name="Howarth C."/>
            <person name="Jen D."/>
            <person name="Larson L."/>
            <person name="Mehta T."/>
            <person name="Neiman D."/>
            <person name="Pearson M."/>
            <person name="Roberts A."/>
            <person name="Saif S."/>
            <person name="Shea T."/>
            <person name="Shenoy N."/>
            <person name="Sisk P."/>
            <person name="Stolte C."/>
            <person name="Sykes S."/>
            <person name="Walk T."/>
            <person name="White J."/>
            <person name="Yandava C."/>
            <person name="Haas B."/>
            <person name="Nusbaum C."/>
            <person name="Birren B."/>
        </authorList>
    </citation>
    <scope>NUCLEOTIDE SEQUENCE</scope>
    <source>
        <strain evidence="2">ATCC 64411</strain>
    </source>
</reference>
<dbReference type="EnsemblFungi" id="MAPG_02264T0">
    <property type="protein sequence ID" value="MAPG_02264T0"/>
    <property type="gene ID" value="MAPG_02264"/>
</dbReference>
<dbReference type="EMBL" id="GL876967">
    <property type="protein sequence ID" value="KLU83199.1"/>
    <property type="molecule type" value="Genomic_DNA"/>
</dbReference>
<reference evidence="2" key="3">
    <citation type="submission" date="2011-03" db="EMBL/GenBank/DDBJ databases">
        <title>Annotation of Magnaporthe poae ATCC 64411.</title>
        <authorList>
            <person name="Ma L.-J."/>
            <person name="Dead R."/>
            <person name="Young S.K."/>
            <person name="Zeng Q."/>
            <person name="Gargeya S."/>
            <person name="Fitzgerald M."/>
            <person name="Haas B."/>
            <person name="Abouelleil A."/>
            <person name="Alvarado L."/>
            <person name="Arachchi H.M."/>
            <person name="Berlin A."/>
            <person name="Brown A."/>
            <person name="Chapman S.B."/>
            <person name="Chen Z."/>
            <person name="Dunbar C."/>
            <person name="Freedman E."/>
            <person name="Gearin G."/>
            <person name="Gellesch M."/>
            <person name="Goldberg J."/>
            <person name="Griggs A."/>
            <person name="Gujja S."/>
            <person name="Heiman D."/>
            <person name="Howarth C."/>
            <person name="Larson L."/>
            <person name="Lui A."/>
            <person name="MacDonald P.J.P."/>
            <person name="Mehta T."/>
            <person name="Montmayeur A."/>
            <person name="Murphy C."/>
            <person name="Neiman D."/>
            <person name="Pearson M."/>
            <person name="Priest M."/>
            <person name="Roberts A."/>
            <person name="Saif S."/>
            <person name="Shea T."/>
            <person name="Shenoy N."/>
            <person name="Sisk P."/>
            <person name="Stolte C."/>
            <person name="Sykes S."/>
            <person name="Yandava C."/>
            <person name="Wortman J."/>
            <person name="Nusbaum C."/>
            <person name="Birren B."/>
        </authorList>
    </citation>
    <scope>NUCLEOTIDE SEQUENCE</scope>
    <source>
        <strain evidence="2">ATCC 64411</strain>
    </source>
</reference>
<sequence>MTYRKFRKSGPVGFSGLETIDEICWKTKVAQPASPCRPILPQDQSPGMSSNASGMPIIVAFQDFLQPMEAPSRGIISQRSWPQSPTGEDMQEGKRSYGIYHGNWMLNGVLTEDQFSSQSPPWTHERGMSGPSAAADGTGAGGPIIGVCGYVSCCVDTQRQTATNVTALLACTSHFAPNQEEGAADAVSSPQASFDPSASNALRLAASHAAQAPDRLPQAVERSLSLCSGGLDGRCFNTVQRPPRPCPKAGDPHDDYQPILSLEPLMPPACERTRPAIPVHHAPRAPVFISAGICVPAVDDALCSDESPSSASPRVDDIRDPILLIREPPILERRFLAIGDPLEETRVSVLFALAINPSAARP</sequence>
<evidence type="ECO:0000313" key="4">
    <source>
        <dbReference type="Proteomes" id="UP000011715"/>
    </source>
</evidence>
<reference evidence="4" key="1">
    <citation type="submission" date="2010-05" db="EMBL/GenBank/DDBJ databases">
        <title>The genome sequence of Magnaporthe poae strain ATCC 64411.</title>
        <authorList>
            <person name="Ma L.-J."/>
            <person name="Dead R."/>
            <person name="Young S."/>
            <person name="Zeng Q."/>
            <person name="Koehrsen M."/>
            <person name="Alvarado L."/>
            <person name="Berlin A."/>
            <person name="Chapman S.B."/>
            <person name="Chen Z."/>
            <person name="Freedman E."/>
            <person name="Gellesch M."/>
            <person name="Goldberg J."/>
            <person name="Griggs A."/>
            <person name="Gujja S."/>
            <person name="Heilman E.R."/>
            <person name="Heiman D."/>
            <person name="Hepburn T."/>
            <person name="Howarth C."/>
            <person name="Jen D."/>
            <person name="Larson L."/>
            <person name="Mehta T."/>
            <person name="Neiman D."/>
            <person name="Pearson M."/>
            <person name="Roberts A."/>
            <person name="Saif S."/>
            <person name="Shea T."/>
            <person name="Shenoy N."/>
            <person name="Sisk P."/>
            <person name="Stolte C."/>
            <person name="Sykes S."/>
            <person name="Walk T."/>
            <person name="White J."/>
            <person name="Yandava C."/>
            <person name="Haas B."/>
            <person name="Nusbaum C."/>
            <person name="Birren B."/>
        </authorList>
    </citation>
    <scope>NUCLEOTIDE SEQUENCE [LARGE SCALE GENOMIC DNA]</scope>
    <source>
        <strain evidence="4">ATCC 64411 / 73-15</strain>
    </source>
</reference>
<evidence type="ECO:0000313" key="3">
    <source>
        <dbReference type="EnsemblFungi" id="MAPG_02264T0"/>
    </source>
</evidence>
<keyword evidence="4" id="KW-1185">Reference proteome</keyword>
<feature type="region of interest" description="Disordered" evidence="1">
    <location>
        <begin position="115"/>
        <end position="135"/>
    </location>
</feature>
<proteinExistence type="predicted"/>